<organism evidence="7 8">
    <name type="scientific">Gluconobacter wancherniae NBRC 103581</name>
    <dbReference type="NCBI Taxonomy" id="656744"/>
    <lineage>
        <taxon>Bacteria</taxon>
        <taxon>Pseudomonadati</taxon>
        <taxon>Pseudomonadota</taxon>
        <taxon>Alphaproteobacteria</taxon>
        <taxon>Acetobacterales</taxon>
        <taxon>Acetobacteraceae</taxon>
        <taxon>Gluconobacter</taxon>
    </lineage>
</organism>
<feature type="domain" description="Extradiol ring-cleavage dioxygenase class III enzyme subunit B" evidence="6">
    <location>
        <begin position="42"/>
        <end position="251"/>
    </location>
</feature>
<name>A0A511AXM2_9PROT</name>
<proteinExistence type="inferred from homology"/>
<dbReference type="GO" id="GO:0016702">
    <property type="term" value="F:oxidoreductase activity, acting on single donors with incorporation of molecular oxygen, incorporation of two atoms of oxygen"/>
    <property type="evidence" value="ECO:0007669"/>
    <property type="project" value="UniProtKB-ARBA"/>
</dbReference>
<keyword evidence="3" id="KW-0479">Metal-binding</keyword>
<dbReference type="InterPro" id="IPR014436">
    <property type="entry name" value="Extradiol_dOase_DODA"/>
</dbReference>
<evidence type="ECO:0000259" key="6">
    <source>
        <dbReference type="Pfam" id="PF02900"/>
    </source>
</evidence>
<dbReference type="GO" id="GO:0008270">
    <property type="term" value="F:zinc ion binding"/>
    <property type="evidence" value="ECO:0007669"/>
    <property type="project" value="InterPro"/>
</dbReference>
<evidence type="ECO:0000256" key="1">
    <source>
        <dbReference type="ARBA" id="ARBA00001947"/>
    </source>
</evidence>
<dbReference type="GO" id="GO:0008198">
    <property type="term" value="F:ferrous iron binding"/>
    <property type="evidence" value="ECO:0007669"/>
    <property type="project" value="InterPro"/>
</dbReference>
<reference evidence="7 8" key="1">
    <citation type="submission" date="2019-07" db="EMBL/GenBank/DDBJ databases">
        <title>Whole genome shotgun sequence of Gluconobacter wancherniae NBRC 103581.</title>
        <authorList>
            <person name="Hosoyama A."/>
            <person name="Uohara A."/>
            <person name="Ohji S."/>
            <person name="Ichikawa N."/>
        </authorList>
    </citation>
    <scope>NUCLEOTIDE SEQUENCE [LARGE SCALE GENOMIC DNA]</scope>
    <source>
        <strain evidence="7 8">NBRC 103581</strain>
    </source>
</reference>
<keyword evidence="5" id="KW-0560">Oxidoreductase</keyword>
<dbReference type="Pfam" id="PF02900">
    <property type="entry name" value="LigB"/>
    <property type="match status" value="1"/>
</dbReference>
<evidence type="ECO:0000256" key="3">
    <source>
        <dbReference type="ARBA" id="ARBA00022723"/>
    </source>
</evidence>
<dbReference type="CDD" id="cd07363">
    <property type="entry name" value="45_DOPA_Dioxygenase"/>
    <property type="match status" value="1"/>
</dbReference>
<protein>
    <submittedName>
        <fullName evidence="7">Dioxygenase</fullName>
    </submittedName>
</protein>
<dbReference type="SUPFAM" id="SSF53213">
    <property type="entry name" value="LigB-like"/>
    <property type="match status" value="1"/>
</dbReference>
<comment type="cofactor">
    <cofactor evidence="1">
        <name>Zn(2+)</name>
        <dbReference type="ChEBI" id="CHEBI:29105"/>
    </cofactor>
</comment>
<comment type="caution">
    <text evidence="7">The sequence shown here is derived from an EMBL/GenBank/DDBJ whole genome shotgun (WGS) entry which is preliminary data.</text>
</comment>
<comment type="similarity">
    <text evidence="2">Belongs to the DODA-type extradiol aromatic ring-opening dioxygenase family.</text>
</comment>
<sequence length="272" mass="30228">MTEQLETHSGMQPVLFLPHGGGPCFFMDGAERWSRMEAYLSGVRRSLPRKPSAILVISGHWENTVPTVTSSPNPALIYDYYGFPEHTYRLKYPAPGAPQLAEDVCRLLQQAGIASASDAERGFDHGVFVPFLVAFPEADIPVVELSLQKDLDPVFHLKVGEALSELRSRNILIVATGMTYHNLRSFMTHDPRAAEASVQFDDWLTEVIEDTAVRRNSRLSNWETAPAARLCHPREEHLLPLMVAAGAAGDDRGVHDYRDVILGKTLSGYRFG</sequence>
<dbReference type="PIRSF" id="PIRSF006157">
    <property type="entry name" value="Doxgns_DODA"/>
    <property type="match status" value="1"/>
</dbReference>
<dbReference type="Gene3D" id="3.40.830.10">
    <property type="entry name" value="LigB-like"/>
    <property type="match status" value="1"/>
</dbReference>
<keyword evidence="7" id="KW-0223">Dioxygenase</keyword>
<keyword evidence="4" id="KW-0862">Zinc</keyword>
<keyword evidence="8" id="KW-1185">Reference proteome</keyword>
<dbReference type="PANTHER" id="PTHR30096:SF0">
    <property type="entry name" value="4,5-DOPA DIOXYGENASE EXTRADIOL-LIKE PROTEIN"/>
    <property type="match status" value="1"/>
</dbReference>
<dbReference type="InterPro" id="IPR004183">
    <property type="entry name" value="Xdiol_dOase_suB"/>
</dbReference>
<dbReference type="RefSeq" id="WP_146794061.1">
    <property type="nucleotide sequence ID" value="NZ_BARC01000004.1"/>
</dbReference>
<dbReference type="Proteomes" id="UP000321230">
    <property type="component" value="Unassembled WGS sequence"/>
</dbReference>
<dbReference type="OrthoDB" id="9790889at2"/>
<dbReference type="PANTHER" id="PTHR30096">
    <property type="entry name" value="4,5-DOPA DIOXYGENASE EXTRADIOL-LIKE PROTEIN"/>
    <property type="match status" value="1"/>
</dbReference>
<evidence type="ECO:0000256" key="5">
    <source>
        <dbReference type="ARBA" id="ARBA00023002"/>
    </source>
</evidence>
<evidence type="ECO:0000313" key="7">
    <source>
        <dbReference type="EMBL" id="GEK92934.1"/>
    </source>
</evidence>
<accession>A0A511AXM2</accession>
<dbReference type="EMBL" id="BJUZ01000001">
    <property type="protein sequence ID" value="GEK92934.1"/>
    <property type="molecule type" value="Genomic_DNA"/>
</dbReference>
<dbReference type="AlphaFoldDB" id="A0A511AXM2"/>
<evidence type="ECO:0000256" key="2">
    <source>
        <dbReference type="ARBA" id="ARBA00007581"/>
    </source>
</evidence>
<evidence type="ECO:0000256" key="4">
    <source>
        <dbReference type="ARBA" id="ARBA00022833"/>
    </source>
</evidence>
<gene>
    <name evidence="7" type="ORF">GWA01_07040</name>
</gene>
<evidence type="ECO:0000313" key="8">
    <source>
        <dbReference type="Proteomes" id="UP000321230"/>
    </source>
</evidence>